<dbReference type="InterPro" id="IPR011042">
    <property type="entry name" value="6-blade_b-propeller_TolB-like"/>
</dbReference>
<evidence type="ECO:0000313" key="2">
    <source>
        <dbReference type="Proteomes" id="UP000295151"/>
    </source>
</evidence>
<accession>A0A4R7SYX1</accession>
<dbReference type="Proteomes" id="UP000295151">
    <property type="component" value="Unassembled WGS sequence"/>
</dbReference>
<protein>
    <recommendedName>
        <fullName evidence="3">ScyD/ScyE family protein</fullName>
    </recommendedName>
</protein>
<dbReference type="InterPro" id="IPR048031">
    <property type="entry name" value="ScyD/ScyE-like"/>
</dbReference>
<proteinExistence type="predicted"/>
<reference evidence="1 2" key="1">
    <citation type="submission" date="2019-03" db="EMBL/GenBank/DDBJ databases">
        <title>Genomic Encyclopedia of Type Strains, Phase III (KMG-III): the genomes of soil and plant-associated and newly described type strains.</title>
        <authorList>
            <person name="Whitman W."/>
        </authorList>
    </citation>
    <scope>NUCLEOTIDE SEQUENCE [LARGE SCALE GENOMIC DNA]</scope>
    <source>
        <strain evidence="1 2">VKM Ac-2575</strain>
    </source>
</reference>
<dbReference type="NCBIfam" id="NF033206">
    <property type="entry name" value="ScyE_fam"/>
    <property type="match status" value="1"/>
</dbReference>
<keyword evidence="2" id="KW-1185">Reference proteome</keyword>
<evidence type="ECO:0008006" key="3">
    <source>
        <dbReference type="Google" id="ProtNLM"/>
    </source>
</evidence>
<comment type="caution">
    <text evidence="1">The sequence shown here is derived from an EMBL/GenBank/DDBJ whole genome shotgun (WGS) entry which is preliminary data.</text>
</comment>
<name>A0A4R7SYX1_9ACTN</name>
<dbReference type="AlphaFoldDB" id="A0A4R7SYX1"/>
<organism evidence="1 2">
    <name type="scientific">Kribbella voronezhensis</name>
    <dbReference type="NCBI Taxonomy" id="2512212"/>
    <lineage>
        <taxon>Bacteria</taxon>
        <taxon>Bacillati</taxon>
        <taxon>Actinomycetota</taxon>
        <taxon>Actinomycetes</taxon>
        <taxon>Propionibacteriales</taxon>
        <taxon>Kribbellaceae</taxon>
        <taxon>Kribbella</taxon>
    </lineage>
</organism>
<gene>
    <name evidence="1" type="ORF">EV138_6590</name>
</gene>
<dbReference type="Gene3D" id="2.120.10.30">
    <property type="entry name" value="TolB, C-terminal domain"/>
    <property type="match status" value="1"/>
</dbReference>
<sequence>MTLSGPSVAMGESVEWLQLGRTADQGDAVGVRKARIAAVSVVALLGTTLSVAPADAGASHSSLQPVVTGLDGPRGVAVSADGRKVVYSVTDGSVYEAWAFGLNKHIRKLGQVPGGFPPAIDTNVWGVTYALTGGGGPEGDSPPGGATLYKLRPGRSAQVVADIAAYQAHDPDPYDQENAPTESNPFGVAALRDRTVLVSDAAGNDLLRVWPNGSIKTVARIKPRMVKVPSGLPAKDPEGNPLPPAGTPILAEGVATSVTVGTDGYYYLGELRGFPATPGTSEIWRIKPGSVGAVCDPAHPYRGNCQRYADGYTSIVDLGAGPGNKIYVVELAKKSWLQFELNGATAGALFVQYRGGHQRGGYRHELAKGQLNLPGGVGVSRSGVVYVASPVFGPGSVARVRY</sequence>
<dbReference type="SUPFAM" id="SSF63829">
    <property type="entry name" value="Calcium-dependent phosphotriesterase"/>
    <property type="match status" value="2"/>
</dbReference>
<evidence type="ECO:0000313" key="1">
    <source>
        <dbReference type="EMBL" id="TDU84119.1"/>
    </source>
</evidence>
<dbReference type="EMBL" id="SOCE01000002">
    <property type="protein sequence ID" value="TDU84119.1"/>
    <property type="molecule type" value="Genomic_DNA"/>
</dbReference>